<dbReference type="KEGG" id="gsn:YC6258_02666"/>
<dbReference type="HOGENOM" id="CLU_3007927_0_0_6"/>
<gene>
    <name evidence="1" type="ORF">YC6258_02666</name>
</gene>
<sequence>MVKPLIHYRQYSAAWLSEDEQQLHIFPVIGGGSVKYLLFEPFCQKKNPIVADMLFS</sequence>
<name>A0A0C5VW94_9GAMM</name>
<accession>A0A0C5VW94</accession>
<protein>
    <submittedName>
        <fullName evidence="1">Uncharacterized protein</fullName>
    </submittedName>
</protein>
<reference evidence="1 2" key="1">
    <citation type="submission" date="2014-01" db="EMBL/GenBank/DDBJ databases">
        <title>Full genme sequencing of cellulolytic bacterium Gynuella sunshinyii YC6258T gen. nov., sp. nov.</title>
        <authorList>
            <person name="Khan H."/>
            <person name="Chung E.J."/>
            <person name="Chung Y.R."/>
        </authorList>
    </citation>
    <scope>NUCLEOTIDE SEQUENCE [LARGE SCALE GENOMIC DNA]</scope>
    <source>
        <strain evidence="1 2">YC6258</strain>
    </source>
</reference>
<evidence type="ECO:0000313" key="1">
    <source>
        <dbReference type="EMBL" id="AJQ94704.1"/>
    </source>
</evidence>
<dbReference type="Proteomes" id="UP000032266">
    <property type="component" value="Chromosome"/>
</dbReference>
<dbReference type="STRING" id="1445510.YC6258_02666"/>
<dbReference type="AlphaFoldDB" id="A0A0C5VW94"/>
<evidence type="ECO:0000313" key="2">
    <source>
        <dbReference type="Proteomes" id="UP000032266"/>
    </source>
</evidence>
<proteinExistence type="predicted"/>
<dbReference type="EMBL" id="CP007142">
    <property type="protein sequence ID" value="AJQ94704.1"/>
    <property type="molecule type" value="Genomic_DNA"/>
</dbReference>
<dbReference type="RefSeq" id="WP_169748960.1">
    <property type="nucleotide sequence ID" value="NZ_CP007142.1"/>
</dbReference>
<keyword evidence="2" id="KW-1185">Reference proteome</keyword>
<organism evidence="1 2">
    <name type="scientific">Gynuella sunshinyii YC6258</name>
    <dbReference type="NCBI Taxonomy" id="1445510"/>
    <lineage>
        <taxon>Bacteria</taxon>
        <taxon>Pseudomonadati</taxon>
        <taxon>Pseudomonadota</taxon>
        <taxon>Gammaproteobacteria</taxon>
        <taxon>Oceanospirillales</taxon>
        <taxon>Saccharospirillaceae</taxon>
        <taxon>Gynuella</taxon>
    </lineage>
</organism>